<dbReference type="SUPFAM" id="SSF63862">
    <property type="entry name" value="Thiamin pyrophosphokinase, substrate-binding domain"/>
    <property type="match status" value="1"/>
</dbReference>
<dbReference type="InterPro" id="IPR036759">
    <property type="entry name" value="TPK_catalytic_sf"/>
</dbReference>
<keyword evidence="3 7" id="KW-0418">Kinase</keyword>
<evidence type="ECO:0000259" key="6">
    <source>
        <dbReference type="SMART" id="SM00983"/>
    </source>
</evidence>
<dbReference type="InterPro" id="IPR007371">
    <property type="entry name" value="TPK_catalytic"/>
</dbReference>
<dbReference type="PANTHER" id="PTHR41299:SF1">
    <property type="entry name" value="THIAMINE PYROPHOSPHOKINASE"/>
    <property type="match status" value="1"/>
</dbReference>
<dbReference type="eggNOG" id="COG1564">
    <property type="taxonomic scope" value="Bacteria"/>
</dbReference>
<reference evidence="7 8" key="1">
    <citation type="submission" date="2016-10" db="EMBL/GenBank/DDBJ databases">
        <authorList>
            <person name="de Groot N.N."/>
        </authorList>
    </citation>
    <scope>NUCLEOTIDE SEQUENCE [LARGE SCALE GENOMIC DNA]</scope>
    <source>
        <strain evidence="7 8">AR40</strain>
    </source>
</reference>
<dbReference type="GO" id="GO:0006772">
    <property type="term" value="P:thiamine metabolic process"/>
    <property type="evidence" value="ECO:0007669"/>
    <property type="project" value="UniProtKB-UniRule"/>
</dbReference>
<evidence type="ECO:0000256" key="3">
    <source>
        <dbReference type="ARBA" id="ARBA00022777"/>
    </source>
</evidence>
<dbReference type="GO" id="GO:0004788">
    <property type="term" value="F:thiamine diphosphokinase activity"/>
    <property type="evidence" value="ECO:0007669"/>
    <property type="project" value="UniProtKB-UniRule"/>
</dbReference>
<evidence type="ECO:0000256" key="4">
    <source>
        <dbReference type="ARBA" id="ARBA00022840"/>
    </source>
</evidence>
<dbReference type="OrthoDB" id="9804377at2"/>
<protein>
    <recommendedName>
        <fullName evidence="5">Thiamine diphosphokinase</fullName>
        <ecNumber evidence="5">2.7.6.2</ecNumber>
    </recommendedName>
</protein>
<evidence type="ECO:0000313" key="8">
    <source>
        <dbReference type="Proteomes" id="UP000182584"/>
    </source>
</evidence>
<dbReference type="NCBIfam" id="TIGR01378">
    <property type="entry name" value="thi_PPkinase"/>
    <property type="match status" value="1"/>
</dbReference>
<evidence type="ECO:0000256" key="5">
    <source>
        <dbReference type="NCBIfam" id="TIGR01378"/>
    </source>
</evidence>
<dbReference type="Pfam" id="PF04263">
    <property type="entry name" value="TPK_catalytic"/>
    <property type="match status" value="1"/>
</dbReference>
<dbReference type="PANTHER" id="PTHR41299">
    <property type="entry name" value="THIAMINE PYROPHOSPHOKINASE"/>
    <property type="match status" value="1"/>
</dbReference>
<dbReference type="CDD" id="cd07995">
    <property type="entry name" value="TPK"/>
    <property type="match status" value="1"/>
</dbReference>
<dbReference type="RefSeq" id="WP_074757575.1">
    <property type="nucleotide sequence ID" value="NZ_CP065800.1"/>
</dbReference>
<evidence type="ECO:0000256" key="1">
    <source>
        <dbReference type="ARBA" id="ARBA00022679"/>
    </source>
</evidence>
<dbReference type="EMBL" id="FOGJ01000022">
    <property type="protein sequence ID" value="SES19243.1"/>
    <property type="molecule type" value="Genomic_DNA"/>
</dbReference>
<dbReference type="GO" id="GO:0030975">
    <property type="term" value="F:thiamine binding"/>
    <property type="evidence" value="ECO:0007669"/>
    <property type="project" value="InterPro"/>
</dbReference>
<proteinExistence type="predicted"/>
<keyword evidence="4" id="KW-0067">ATP-binding</keyword>
<dbReference type="InterPro" id="IPR053149">
    <property type="entry name" value="TPK"/>
</dbReference>
<dbReference type="Proteomes" id="UP000182584">
    <property type="component" value="Unassembled WGS sequence"/>
</dbReference>
<accession>A0A1H9VD80</accession>
<dbReference type="AlphaFoldDB" id="A0A1H9VD80"/>
<keyword evidence="2" id="KW-0547">Nucleotide-binding</keyword>
<dbReference type="InterPro" id="IPR036371">
    <property type="entry name" value="TPK_B1-bd_sf"/>
</dbReference>
<organism evidence="7 8">
    <name type="scientific">Butyrivibrio fibrisolvens</name>
    <dbReference type="NCBI Taxonomy" id="831"/>
    <lineage>
        <taxon>Bacteria</taxon>
        <taxon>Bacillati</taxon>
        <taxon>Bacillota</taxon>
        <taxon>Clostridia</taxon>
        <taxon>Lachnospirales</taxon>
        <taxon>Lachnospiraceae</taxon>
        <taxon>Butyrivibrio</taxon>
    </lineage>
</organism>
<feature type="domain" description="Thiamin pyrophosphokinase thiamin-binding" evidence="6">
    <location>
        <begin position="157"/>
        <end position="216"/>
    </location>
</feature>
<dbReference type="InterPro" id="IPR007373">
    <property type="entry name" value="Thiamin_PyroPKinase_B1-bd"/>
</dbReference>
<name>A0A1H9VD80_BUTFI</name>
<dbReference type="GO" id="GO:0016301">
    <property type="term" value="F:kinase activity"/>
    <property type="evidence" value="ECO:0007669"/>
    <property type="project" value="UniProtKB-KW"/>
</dbReference>
<evidence type="ECO:0000256" key="2">
    <source>
        <dbReference type="ARBA" id="ARBA00022741"/>
    </source>
</evidence>
<sequence length="225" mass="24894">MDYRDGKCIIVSAGDFEPVDLNIQDEDYLIACDAGFRYLDRMGILPDLIVGDFDSMSSYPEAMNSLREIALEDPDRILGLDVHKDDTDTMKAIKIGFERGYKKFYLYGALGGSRFDHSISNIQALVYIKRHGGKGYIMEPSQIVLIAENETINFSRGMTGILSVFSIGGKAEGVTLKGLEYEMEDGIIGDDFPIGTSNEFIIDEVAQISVRKGTLLLIANWSGAH</sequence>
<evidence type="ECO:0000313" key="7">
    <source>
        <dbReference type="EMBL" id="SES19243.1"/>
    </source>
</evidence>
<dbReference type="GO" id="GO:0005524">
    <property type="term" value="F:ATP binding"/>
    <property type="evidence" value="ECO:0007669"/>
    <property type="project" value="UniProtKB-KW"/>
</dbReference>
<dbReference type="InterPro" id="IPR006282">
    <property type="entry name" value="Thi_PPkinase"/>
</dbReference>
<dbReference type="SUPFAM" id="SSF63999">
    <property type="entry name" value="Thiamin pyrophosphokinase, catalytic domain"/>
    <property type="match status" value="1"/>
</dbReference>
<dbReference type="Gene3D" id="3.40.50.10240">
    <property type="entry name" value="Thiamin pyrophosphokinase, catalytic domain"/>
    <property type="match status" value="1"/>
</dbReference>
<dbReference type="EC" id="2.7.6.2" evidence="5"/>
<dbReference type="GO" id="GO:0009229">
    <property type="term" value="P:thiamine diphosphate biosynthetic process"/>
    <property type="evidence" value="ECO:0007669"/>
    <property type="project" value="InterPro"/>
</dbReference>
<dbReference type="SMART" id="SM00983">
    <property type="entry name" value="TPK_B1_binding"/>
    <property type="match status" value="1"/>
</dbReference>
<keyword evidence="1" id="KW-0808">Transferase</keyword>
<gene>
    <name evidence="7" type="ORF">SAMN04487884_12265</name>
</gene>
<dbReference type="Pfam" id="PF04265">
    <property type="entry name" value="TPK_B1_binding"/>
    <property type="match status" value="1"/>
</dbReference>